<dbReference type="EMBL" id="FN667741">
    <property type="protein sequence ID" value="CBJ82649.1"/>
    <property type="molecule type" value="Genomic_DNA"/>
</dbReference>
<dbReference type="Proteomes" id="UP000002045">
    <property type="component" value="Chromosome"/>
</dbReference>
<dbReference type="AlphaFoldDB" id="D3V4S0"/>
<dbReference type="KEGG" id="xbo:XBJ1_3531"/>
<reference evidence="1 2" key="1">
    <citation type="journal article" date="2011" name="PLoS ONE">
        <title>The entomopathogenic bacterial endosymbionts xenorhabdus and photorhabdus: convergent lifestyles from divergent genomes.</title>
        <authorList>
            <person name="Chaston J.M."/>
            <person name="Suen G."/>
            <person name="Tucker S.L."/>
            <person name="Andersen A.W."/>
            <person name="Bhasin A."/>
            <person name="Bode E."/>
            <person name="Bode H.B."/>
            <person name="Brachmann A.O."/>
            <person name="Cowles C.E."/>
            <person name="Cowles K.N."/>
            <person name="Darby C."/>
            <person name="de Leon L."/>
            <person name="Drace K."/>
            <person name="Du Z."/>
            <person name="Givaudan A."/>
            <person name="Herbert Tran E.E."/>
            <person name="Jewell K.A."/>
            <person name="Knack J.J."/>
            <person name="Krasomil-Osterfeld K.C."/>
            <person name="Kukor R."/>
            <person name="Lanois A."/>
            <person name="Latreille P."/>
            <person name="Leimgruber N.K."/>
            <person name="Lipke C.M."/>
            <person name="Liu R."/>
            <person name="Lu X."/>
            <person name="Martens E.C."/>
            <person name="Marri P.R."/>
            <person name="Medigue C."/>
            <person name="Menard M.L."/>
            <person name="Miller N.M."/>
            <person name="Morales-Soto N."/>
            <person name="Norton S."/>
            <person name="Ogier J.C."/>
            <person name="Orchard S.S."/>
            <person name="Park D."/>
            <person name="Park Y."/>
            <person name="Qurollo B.A."/>
            <person name="Sugar D.R."/>
            <person name="Richards G.R."/>
            <person name="Rouy Z."/>
            <person name="Slominski B."/>
            <person name="Slominski K."/>
            <person name="Snyder H."/>
            <person name="Tjaden B.C."/>
            <person name="van der Hoeven R."/>
            <person name="Welch R.D."/>
            <person name="Wheeler C."/>
            <person name="Xiang B."/>
            <person name="Barbazuk B."/>
            <person name="Gaudriault S."/>
            <person name="Goodner B."/>
            <person name="Slater S.C."/>
            <person name="Forst S."/>
            <person name="Goldman B.S."/>
            <person name="Goodrich-Blair H."/>
        </authorList>
    </citation>
    <scope>NUCLEOTIDE SEQUENCE [LARGE SCALE GENOMIC DNA]</scope>
    <source>
        <strain evidence="1 2">SS-2004</strain>
    </source>
</reference>
<sequence>MRIGTIKATFLNADLLPPFIISSEFGINTEFRWSYFLFFLHNPLFLQINDCVFLSSHHLLLNPDVAVCE</sequence>
<evidence type="ECO:0000313" key="2">
    <source>
        <dbReference type="Proteomes" id="UP000002045"/>
    </source>
</evidence>
<evidence type="ECO:0000313" key="1">
    <source>
        <dbReference type="EMBL" id="CBJ82649.1"/>
    </source>
</evidence>
<accession>D3V4S0</accession>
<gene>
    <name evidence="1" type="ordered locus">XBJ1_3531</name>
</gene>
<organism evidence="1 2">
    <name type="scientific">Xenorhabdus bovienii (strain SS-2004)</name>
    <name type="common">Xenorhabdus nematophila subsp. bovienii</name>
    <dbReference type="NCBI Taxonomy" id="406818"/>
    <lineage>
        <taxon>Bacteria</taxon>
        <taxon>Pseudomonadati</taxon>
        <taxon>Pseudomonadota</taxon>
        <taxon>Gammaproteobacteria</taxon>
        <taxon>Enterobacterales</taxon>
        <taxon>Morganellaceae</taxon>
        <taxon>Xenorhabdus</taxon>
    </lineage>
</organism>
<dbReference type="STRING" id="406818.XBJ1_3531"/>
<protein>
    <submittedName>
        <fullName evidence="1">Uncharacterized protein</fullName>
    </submittedName>
</protein>
<name>D3V4S0_XENBS</name>
<dbReference type="HOGENOM" id="CLU_2775057_0_0_6"/>
<proteinExistence type="predicted"/>